<gene>
    <name evidence="15" type="ORF">E4650_00230</name>
</gene>
<sequence>MAKKLVGVTSCPTGIAHTYMAAEALKKAAEEMGYEMKTETRGSVGVENGLTAQDIKEAEAVVIAADTNVPRQRFSGKKVIEVSVSEAIKNAKKVIKSALESKEKDFVDEVQNIKAERSGNRKGVYKHLMNGVSFMIPFVVAGGILIALSFLFGGYEQSGEFAKALGTAGGAAFTLMIPILGGYIAYSIGDRAALVPGMVGGLLAAQTGSGFLGALVAGFFAGYLVLGMKKAIKLPKGFEGLLPVLIIPVLSVFIVGLVMIFVIGNPMTALNEGISNWLNGLTGVNAVILGAILGLMMAVDMGGPINKAAYAFGLSTIATQEPSAVMAAVMAAGMVPPLALALSTVIFKNKYTYDEKEAGNAAWVLGISFITEGAIPFAAADPLRVIPSIMVGSAITGGLSMAFNATLPVPHGGIFVFWAVDGVFPYILAIAAGMIVSALMVGVLKRKVEE</sequence>
<dbReference type="Pfam" id="PF02378">
    <property type="entry name" value="PTS_EIIC"/>
    <property type="match status" value="1"/>
</dbReference>
<keyword evidence="6" id="KW-0808">Transferase</keyword>
<evidence type="ECO:0000256" key="9">
    <source>
        <dbReference type="ARBA" id="ARBA00022777"/>
    </source>
</evidence>
<dbReference type="InterPro" id="IPR006327">
    <property type="entry name" value="PTS_IIC_fruc"/>
</dbReference>
<reference evidence="15 16" key="1">
    <citation type="submission" date="2019-04" db="EMBL/GenBank/DDBJ databases">
        <title>Draft genome sequence data and analysis of a Fermenting Bacterium, Geotoga petraea strain HO-Geo1, isolated from heavy-oil petroleum reservoir in Russia.</title>
        <authorList>
            <person name="Grouzdev D.S."/>
            <person name="Semenova E.M."/>
            <person name="Sokolova D.S."/>
            <person name="Tourova T.P."/>
            <person name="Poltaraus A.B."/>
            <person name="Nazina T.N."/>
        </authorList>
    </citation>
    <scope>NUCLEOTIDE SEQUENCE [LARGE SCALE GENOMIC DNA]</scope>
    <source>
        <strain evidence="15 16">HO-Geo1</strain>
    </source>
</reference>
<dbReference type="InterPro" id="IPR036095">
    <property type="entry name" value="PTS_EIIB-like_sf"/>
</dbReference>
<dbReference type="Pfam" id="PF02302">
    <property type="entry name" value="PTS_IIB"/>
    <property type="match status" value="1"/>
</dbReference>
<evidence type="ECO:0000256" key="5">
    <source>
        <dbReference type="ARBA" id="ARBA00022597"/>
    </source>
</evidence>
<dbReference type="InterPro" id="IPR003352">
    <property type="entry name" value="PTS_EIIC"/>
</dbReference>
<evidence type="ECO:0000259" key="13">
    <source>
        <dbReference type="PROSITE" id="PS51099"/>
    </source>
</evidence>
<evidence type="ECO:0000256" key="8">
    <source>
        <dbReference type="ARBA" id="ARBA00022692"/>
    </source>
</evidence>
<dbReference type="Gene3D" id="3.40.50.2300">
    <property type="match status" value="1"/>
</dbReference>
<evidence type="ECO:0000256" key="7">
    <source>
        <dbReference type="ARBA" id="ARBA00022683"/>
    </source>
</evidence>
<keyword evidence="3" id="KW-1003">Cell membrane</keyword>
<keyword evidence="11 12" id="KW-0472">Membrane</keyword>
<dbReference type="InterPro" id="IPR003501">
    <property type="entry name" value="PTS_EIIB_2/3"/>
</dbReference>
<dbReference type="GO" id="GO:0016301">
    <property type="term" value="F:kinase activity"/>
    <property type="evidence" value="ECO:0007669"/>
    <property type="project" value="UniProtKB-KW"/>
</dbReference>
<evidence type="ECO:0000256" key="3">
    <source>
        <dbReference type="ARBA" id="ARBA00022475"/>
    </source>
</evidence>
<dbReference type="PROSITE" id="PS51104">
    <property type="entry name" value="PTS_EIIC_TYPE_2"/>
    <property type="match status" value="1"/>
</dbReference>
<evidence type="ECO:0000256" key="2">
    <source>
        <dbReference type="ARBA" id="ARBA00022448"/>
    </source>
</evidence>
<evidence type="ECO:0000313" key="16">
    <source>
        <dbReference type="Proteomes" id="UP000297288"/>
    </source>
</evidence>
<keyword evidence="4" id="KW-0597">Phosphoprotein</keyword>
<keyword evidence="8 12" id="KW-0812">Transmembrane</keyword>
<comment type="subcellular location">
    <subcellularLocation>
        <location evidence="1">Cell inner membrane</location>
        <topology evidence="1">Multi-pass membrane protein</topology>
    </subcellularLocation>
</comment>
<evidence type="ECO:0000259" key="14">
    <source>
        <dbReference type="PROSITE" id="PS51104"/>
    </source>
</evidence>
<dbReference type="GO" id="GO:0005886">
    <property type="term" value="C:plasma membrane"/>
    <property type="evidence" value="ECO:0007669"/>
    <property type="project" value="UniProtKB-SubCell"/>
</dbReference>
<feature type="transmembrane region" description="Helical" evidence="12">
    <location>
        <begin position="164"/>
        <end position="188"/>
    </location>
</feature>
<feature type="transmembrane region" description="Helical" evidence="12">
    <location>
        <begin position="283"/>
        <end position="303"/>
    </location>
</feature>
<evidence type="ECO:0000256" key="4">
    <source>
        <dbReference type="ARBA" id="ARBA00022553"/>
    </source>
</evidence>
<keyword evidence="5" id="KW-0762">Sugar transport</keyword>
<accession>A0A4Z0VX47</accession>
<dbReference type="GO" id="GO:0009401">
    <property type="term" value="P:phosphoenolpyruvate-dependent sugar phosphotransferase system"/>
    <property type="evidence" value="ECO:0007669"/>
    <property type="project" value="UniProtKB-KW"/>
</dbReference>
<feature type="transmembrane region" description="Helical" evidence="12">
    <location>
        <begin position="208"/>
        <end position="228"/>
    </location>
</feature>
<dbReference type="SUPFAM" id="SSF52794">
    <property type="entry name" value="PTS system IIB component-like"/>
    <property type="match status" value="1"/>
</dbReference>
<evidence type="ECO:0000313" key="15">
    <source>
        <dbReference type="EMBL" id="TGG88668.1"/>
    </source>
</evidence>
<feature type="transmembrane region" description="Helical" evidence="12">
    <location>
        <begin position="132"/>
        <end position="152"/>
    </location>
</feature>
<keyword evidence="2" id="KW-0813">Transport</keyword>
<dbReference type="EMBL" id="SRME01000001">
    <property type="protein sequence ID" value="TGG88668.1"/>
    <property type="molecule type" value="Genomic_DNA"/>
</dbReference>
<dbReference type="GO" id="GO:0022877">
    <property type="term" value="F:protein-N(PI)-phosphohistidine-fructose phosphotransferase system transporter activity"/>
    <property type="evidence" value="ECO:0007669"/>
    <property type="project" value="InterPro"/>
</dbReference>
<dbReference type="GO" id="GO:0005351">
    <property type="term" value="F:carbohydrate:proton symporter activity"/>
    <property type="evidence" value="ECO:0007669"/>
    <property type="project" value="InterPro"/>
</dbReference>
<dbReference type="InterPro" id="IPR013011">
    <property type="entry name" value="PTS_EIIB_2"/>
</dbReference>
<comment type="caution">
    <text evidence="15">The sequence shown here is derived from an EMBL/GenBank/DDBJ whole genome shotgun (WGS) entry which is preliminary data.</text>
</comment>
<evidence type="ECO:0000256" key="11">
    <source>
        <dbReference type="ARBA" id="ARBA00023136"/>
    </source>
</evidence>
<name>A0A4Z0VX47_9BACT</name>
<evidence type="ECO:0000256" key="10">
    <source>
        <dbReference type="ARBA" id="ARBA00022989"/>
    </source>
</evidence>
<organism evidence="15 16">
    <name type="scientific">Geotoga petraea</name>
    <dbReference type="NCBI Taxonomy" id="28234"/>
    <lineage>
        <taxon>Bacteria</taxon>
        <taxon>Thermotogati</taxon>
        <taxon>Thermotogota</taxon>
        <taxon>Thermotogae</taxon>
        <taxon>Petrotogales</taxon>
        <taxon>Petrotogaceae</taxon>
        <taxon>Geotoga</taxon>
    </lineage>
</organism>
<proteinExistence type="predicted"/>
<feature type="transmembrane region" description="Helical" evidence="12">
    <location>
        <begin position="385"/>
        <end position="403"/>
    </location>
</feature>
<keyword evidence="7" id="KW-0598">Phosphotransferase system</keyword>
<dbReference type="CDD" id="cd05569">
    <property type="entry name" value="PTS_IIB_fructose"/>
    <property type="match status" value="1"/>
</dbReference>
<dbReference type="PANTHER" id="PTHR30505:SF0">
    <property type="entry name" value="FRUCTOSE-LIKE PTS SYSTEM EIIBC COMPONENT-RELATED"/>
    <property type="match status" value="1"/>
</dbReference>
<dbReference type="RefSeq" id="WP_135402364.1">
    <property type="nucleotide sequence ID" value="NZ_SRME01000001.1"/>
</dbReference>
<dbReference type="GO" id="GO:0090563">
    <property type="term" value="F:protein-phosphocysteine-sugar phosphotransferase activity"/>
    <property type="evidence" value="ECO:0007669"/>
    <property type="project" value="TreeGrafter"/>
</dbReference>
<evidence type="ECO:0000256" key="6">
    <source>
        <dbReference type="ARBA" id="ARBA00022679"/>
    </source>
</evidence>
<dbReference type="InterPro" id="IPR050864">
    <property type="entry name" value="Bacterial_PTS_Sugar_Transport"/>
</dbReference>
<feature type="domain" description="PTS EIIB type-2" evidence="13">
    <location>
        <begin position="3"/>
        <end position="100"/>
    </location>
</feature>
<dbReference type="AlphaFoldDB" id="A0A4Z0VX47"/>
<evidence type="ECO:0000256" key="12">
    <source>
        <dbReference type="SAM" id="Phobius"/>
    </source>
</evidence>
<feature type="transmembrane region" description="Helical" evidence="12">
    <location>
        <begin position="324"/>
        <end position="347"/>
    </location>
</feature>
<protein>
    <submittedName>
        <fullName evidence="15">PTS fructose transporter subunit IIBC</fullName>
    </submittedName>
</protein>
<dbReference type="InterPro" id="IPR013014">
    <property type="entry name" value="PTS_EIIC_2"/>
</dbReference>
<dbReference type="OrthoDB" id="9782569at2"/>
<feature type="transmembrane region" description="Helical" evidence="12">
    <location>
        <begin position="240"/>
        <end position="263"/>
    </location>
</feature>
<keyword evidence="9" id="KW-0418">Kinase</keyword>
<keyword evidence="10 12" id="KW-1133">Transmembrane helix</keyword>
<dbReference type="PROSITE" id="PS51099">
    <property type="entry name" value="PTS_EIIB_TYPE_2"/>
    <property type="match status" value="1"/>
</dbReference>
<feature type="domain" description="PTS EIIC type-2" evidence="14">
    <location>
        <begin position="124"/>
        <end position="450"/>
    </location>
</feature>
<dbReference type="FunFam" id="3.40.50.2300:FF:000014">
    <property type="entry name" value="PTS system fructose-like transporter subunit IIB"/>
    <property type="match status" value="1"/>
</dbReference>
<dbReference type="Proteomes" id="UP000297288">
    <property type="component" value="Unassembled WGS sequence"/>
</dbReference>
<dbReference type="NCBIfam" id="TIGR00829">
    <property type="entry name" value="FRU"/>
    <property type="match status" value="1"/>
</dbReference>
<dbReference type="InterPro" id="IPR003353">
    <property type="entry name" value="PTS_IIB_fruc"/>
</dbReference>
<dbReference type="NCBIfam" id="TIGR01427">
    <property type="entry name" value="PTS_IIC_fructo"/>
    <property type="match status" value="1"/>
</dbReference>
<evidence type="ECO:0000256" key="1">
    <source>
        <dbReference type="ARBA" id="ARBA00004429"/>
    </source>
</evidence>
<dbReference type="PANTHER" id="PTHR30505">
    <property type="entry name" value="FRUCTOSE-LIKE PERMEASE"/>
    <property type="match status" value="1"/>
</dbReference>
<feature type="transmembrane region" description="Helical" evidence="12">
    <location>
        <begin position="423"/>
        <end position="444"/>
    </location>
</feature>